<feature type="domain" description="ATPase dynein-related AAA" evidence="10">
    <location>
        <begin position="800"/>
        <end position="929"/>
    </location>
</feature>
<keyword evidence="6" id="KW-0067">ATP-binding</keyword>
<feature type="domain" description="ATPase dynein-related AAA" evidence="10">
    <location>
        <begin position="364"/>
        <end position="484"/>
    </location>
</feature>
<dbReference type="InterPro" id="IPR040848">
    <property type="entry name" value="AAA_lid_7"/>
</dbReference>
<evidence type="ECO:0000313" key="14">
    <source>
        <dbReference type="Proteomes" id="UP001279410"/>
    </source>
</evidence>
<feature type="domain" description="Midasin AAA lid" evidence="12">
    <location>
        <begin position="520"/>
        <end position="642"/>
    </location>
</feature>
<reference evidence="13" key="1">
    <citation type="submission" date="2022-08" db="EMBL/GenBank/DDBJ databases">
        <title>Genome sequencing of akame (Lates japonicus).</title>
        <authorList>
            <person name="Hashiguchi Y."/>
            <person name="Takahashi H."/>
        </authorList>
    </citation>
    <scope>NUCLEOTIDE SEQUENCE</scope>
    <source>
        <strain evidence="13">Kochi</strain>
    </source>
</reference>
<evidence type="ECO:0000256" key="4">
    <source>
        <dbReference type="ARBA" id="ARBA00017143"/>
    </source>
</evidence>
<evidence type="ECO:0000256" key="6">
    <source>
        <dbReference type="ARBA" id="ARBA00022840"/>
    </source>
</evidence>
<dbReference type="EMBL" id="BRZM01000399">
    <property type="protein sequence ID" value="GLD70632.1"/>
    <property type="molecule type" value="Genomic_DNA"/>
</dbReference>
<dbReference type="GO" id="GO:0000027">
    <property type="term" value="P:ribosomal large subunit assembly"/>
    <property type="evidence" value="ECO:0007669"/>
    <property type="project" value="TreeGrafter"/>
</dbReference>
<evidence type="ECO:0000259" key="10">
    <source>
        <dbReference type="Pfam" id="PF07728"/>
    </source>
</evidence>
<evidence type="ECO:0000256" key="1">
    <source>
        <dbReference type="ARBA" id="ARBA00004604"/>
    </source>
</evidence>
<evidence type="ECO:0000313" key="13">
    <source>
        <dbReference type="EMBL" id="GLD70632.1"/>
    </source>
</evidence>
<keyword evidence="7" id="KW-0143">Chaperone</keyword>
<dbReference type="GO" id="GO:0030687">
    <property type="term" value="C:preribosome, large subunit precursor"/>
    <property type="evidence" value="ECO:0007669"/>
    <property type="project" value="TreeGrafter"/>
</dbReference>
<feature type="region of interest" description="Disordered" evidence="9">
    <location>
        <begin position="553"/>
        <end position="579"/>
    </location>
</feature>
<proteinExistence type="inferred from homology"/>
<dbReference type="FunFam" id="3.40.50.300:FF:000582">
    <property type="entry name" value="Midasin"/>
    <property type="match status" value="1"/>
</dbReference>
<comment type="subcellular location">
    <subcellularLocation>
        <location evidence="1">Nucleus</location>
        <location evidence="1">Nucleolus</location>
    </subcellularLocation>
    <subcellularLocation>
        <location evidence="2">Nucleus</location>
        <location evidence="2">Nucleoplasm</location>
    </subcellularLocation>
</comment>
<name>A0AAD3NA13_LATJO</name>
<protein>
    <recommendedName>
        <fullName evidence="4">Midasin</fullName>
    </recommendedName>
</protein>
<accession>A0AAD3NA13</accession>
<feature type="compositionally biased region" description="Low complexity" evidence="9">
    <location>
        <begin position="555"/>
        <end position="577"/>
    </location>
</feature>
<keyword evidence="14" id="KW-1185">Reference proteome</keyword>
<evidence type="ECO:0000256" key="8">
    <source>
        <dbReference type="ARBA" id="ARBA00023242"/>
    </source>
</evidence>
<dbReference type="SUPFAM" id="SSF52540">
    <property type="entry name" value="P-loop containing nucleoside triphosphate hydrolases"/>
    <property type="match status" value="3"/>
</dbReference>
<comment type="caution">
    <text evidence="13">The sequence shown here is derived from an EMBL/GenBank/DDBJ whole genome shotgun (WGS) entry which is preliminary data.</text>
</comment>
<comment type="similarity">
    <text evidence="3">Belongs to the midasin family.</text>
</comment>
<feature type="domain" description="Midasin AAA lid" evidence="12">
    <location>
        <begin position="1253"/>
        <end position="1354"/>
    </location>
</feature>
<gene>
    <name evidence="13" type="ORF">AKAME5_002195000</name>
</gene>
<dbReference type="PANTHER" id="PTHR48103">
    <property type="entry name" value="MIDASIN-RELATED"/>
    <property type="match status" value="1"/>
</dbReference>
<keyword evidence="5" id="KW-0547">Nucleotide-binding</keyword>
<evidence type="ECO:0000256" key="9">
    <source>
        <dbReference type="SAM" id="MobiDB-lite"/>
    </source>
</evidence>
<evidence type="ECO:0000259" key="12">
    <source>
        <dbReference type="Pfam" id="PF17867"/>
    </source>
</evidence>
<dbReference type="GO" id="GO:0016887">
    <property type="term" value="F:ATP hydrolysis activity"/>
    <property type="evidence" value="ECO:0007669"/>
    <property type="project" value="InterPro"/>
</dbReference>
<dbReference type="InterPro" id="IPR011704">
    <property type="entry name" value="ATPase_dyneun-rel_AAA"/>
</dbReference>
<dbReference type="CDD" id="cd00009">
    <property type="entry name" value="AAA"/>
    <property type="match status" value="1"/>
</dbReference>
<dbReference type="InterPro" id="IPR041190">
    <property type="entry name" value="Midasin_AAA_lid_5"/>
</dbReference>
<dbReference type="GO" id="GO:0005654">
    <property type="term" value="C:nucleoplasm"/>
    <property type="evidence" value="ECO:0007669"/>
    <property type="project" value="UniProtKB-SubCell"/>
</dbReference>
<dbReference type="Pfam" id="PF17865">
    <property type="entry name" value="AAA_lid_5"/>
    <property type="match status" value="1"/>
</dbReference>
<feature type="domain" description="Midasin AAA lid" evidence="11">
    <location>
        <begin position="942"/>
        <end position="1043"/>
    </location>
</feature>
<sequence>MVFDRRFTFSRNHRTSTRALNCSVWNSSPGESCFSRGKSCTLPVSSAHVITARRAEVGWDGGIQPDPEGSVFPPMMWMDLTPVTERAFNMEPAGQTVYSGVFGSAAAGEETTLADYTTPRPLRSGPVGQNAEVRLGGRIMISTAPVCGSPANLSISPDAQAFAAKYFNNAPPVFQRLFFTSEESSAVQYGPRRMKMRDLMGATLRFLHSDCAKFRMLWDWSPCVSQLLTSDVMVRGYTAHCLALVSHMTDNQKTIFLRKVLTNDEILHMKMKALEETQQMEVEKALVLANQGSAMWCQEKANKFTRGQVVSEDLSQNVVAVCGVVLPRIVPRQAEQMNQKDLVLVDSTCRNLRRLALAVASQKPVLLEGPIGCGKTALVEFMAAITGHTKATEILKVQLGDQTDSKMLLGMYRCTDIPGKFVWQPGTLTQAVSKGHWILLEDIDHAPLDVISVLLPLMENKKLMIPGREDCIDVAPGFQFFATRRMYYSSGSWHKPQNSHATLLDKYWTKLQMGNMTREELKKVLISRYPRLTVVADRLLDIYCQLTGERHSESDTSSLQSSDDSQQQQQPENRSSQLEGRALSLRDLLKWCERISVNFDSASSATAQHVFQEALDCFTAMLSRPESRLRMAEIIGSKLNISKEKAQHFCQMYQPGISLTELEVSVGRVTLGRKQTEADNQTLAATALCCAVSEHGVLKEPVLVGETELKDLHCITPARVKGHRLRVVNMNQQSDTADLLGGYKPVDHKQILLPLREAFEDLFSQTYSRKQNLTFLGHVQTCFRGKRWQDLLKLMDHVCKSALTKELQEKSNAAVLQQQWEALAAKLSQTQQQIRTCETAMVFAFVEGTLAQAVKKGHWVLLDEINLAAAETLECLSGLLEGSAGSLVLLDRGDTEPLVRHPDFRLFACMNPATDVGKRNLPLGLRNRFTELYVDELENEGDLRILVSDYLKYLNPHRSVISGIISFYLAVRKEANSHLVDGTGHRPHYSLRTLCRALKYVAANPCNSVQRSLYEGFCLSFLTQLDRSSHPVVQKLVCQHILMGNTKCLKHPIPAPSGQPCVEVEGYWVSQGEMEPALDPSYILTTSVKLNLRDLARVVSAGTHPVLIQGETSVGKTSLICWLATATGNQCVRINNHEHTDIQEYIGCYSSDDRGKLVFKEGVLIDAMRKGYWIILDELNLAPTDVLEALNRLLDDNRELFVAETQEVIKAHPRFKLFATQNPPGLYGGRKVLSRAFRNRFVELHFDELPSEELETILNQRCRLPPSYCTKLVKVMLDLQSLRRGSSVFAGKHGFITLRDLFRWADRYRLEEQTEASQDWLQHLADDGYMLLAGRVRKPEEEATILSVLEKHFKRTVNPENLFSQKQVTSQFSPFIDSIAGVPDEFRHVVWTHGMRRLAVLVGRALRFGESVLLVGDTG</sequence>
<evidence type="ECO:0000256" key="5">
    <source>
        <dbReference type="ARBA" id="ARBA00022741"/>
    </source>
</evidence>
<feature type="domain" description="ATPase dynein-related AAA" evidence="10">
    <location>
        <begin position="1105"/>
        <end position="1241"/>
    </location>
</feature>
<dbReference type="GO" id="GO:0005524">
    <property type="term" value="F:ATP binding"/>
    <property type="evidence" value="ECO:0007669"/>
    <property type="project" value="UniProtKB-KW"/>
</dbReference>
<dbReference type="GO" id="GO:0005730">
    <property type="term" value="C:nucleolus"/>
    <property type="evidence" value="ECO:0007669"/>
    <property type="project" value="UniProtKB-SubCell"/>
</dbReference>
<dbReference type="Gene3D" id="3.40.50.300">
    <property type="entry name" value="P-loop containing nucleotide triphosphate hydrolases"/>
    <property type="match status" value="3"/>
</dbReference>
<dbReference type="FunFam" id="3.40.50.300:FF:000142">
    <property type="entry name" value="Midasin"/>
    <property type="match status" value="1"/>
</dbReference>
<evidence type="ECO:0000259" key="11">
    <source>
        <dbReference type="Pfam" id="PF17865"/>
    </source>
</evidence>
<feature type="non-terminal residue" evidence="13">
    <location>
        <position position="1"/>
    </location>
</feature>
<dbReference type="PANTHER" id="PTHR48103:SF2">
    <property type="entry name" value="MIDASIN"/>
    <property type="match status" value="1"/>
</dbReference>
<evidence type="ECO:0000256" key="2">
    <source>
        <dbReference type="ARBA" id="ARBA00004642"/>
    </source>
</evidence>
<keyword evidence="8" id="KW-0539">Nucleus</keyword>
<dbReference type="Pfam" id="PF07728">
    <property type="entry name" value="AAA_5"/>
    <property type="match status" value="3"/>
</dbReference>
<dbReference type="Pfam" id="PF17867">
    <property type="entry name" value="AAA_lid_7"/>
    <property type="match status" value="2"/>
</dbReference>
<dbReference type="Proteomes" id="UP001279410">
    <property type="component" value="Unassembled WGS sequence"/>
</dbReference>
<dbReference type="InterPro" id="IPR027417">
    <property type="entry name" value="P-loop_NTPase"/>
</dbReference>
<evidence type="ECO:0000256" key="7">
    <source>
        <dbReference type="ARBA" id="ARBA00023186"/>
    </source>
</evidence>
<dbReference type="GO" id="GO:0000055">
    <property type="term" value="P:ribosomal large subunit export from nucleus"/>
    <property type="evidence" value="ECO:0007669"/>
    <property type="project" value="TreeGrafter"/>
</dbReference>
<evidence type="ECO:0000256" key="3">
    <source>
        <dbReference type="ARBA" id="ARBA00007188"/>
    </source>
</evidence>
<organism evidence="13 14">
    <name type="scientific">Lates japonicus</name>
    <name type="common">Japanese lates</name>
    <dbReference type="NCBI Taxonomy" id="270547"/>
    <lineage>
        <taxon>Eukaryota</taxon>
        <taxon>Metazoa</taxon>
        <taxon>Chordata</taxon>
        <taxon>Craniata</taxon>
        <taxon>Vertebrata</taxon>
        <taxon>Euteleostomi</taxon>
        <taxon>Actinopterygii</taxon>
        <taxon>Neopterygii</taxon>
        <taxon>Teleostei</taxon>
        <taxon>Neoteleostei</taxon>
        <taxon>Acanthomorphata</taxon>
        <taxon>Carangaria</taxon>
        <taxon>Carangaria incertae sedis</taxon>
        <taxon>Centropomidae</taxon>
        <taxon>Lates</taxon>
    </lineage>
</organism>